<evidence type="ECO:0000256" key="10">
    <source>
        <dbReference type="ARBA" id="ARBA00023136"/>
    </source>
</evidence>
<keyword evidence="6" id="KW-0631">Potassium channel</keyword>
<evidence type="ECO:0000313" key="15">
    <source>
        <dbReference type="Proteomes" id="UP001556040"/>
    </source>
</evidence>
<keyword evidence="3" id="KW-0813">Transport</keyword>
<evidence type="ECO:0000256" key="9">
    <source>
        <dbReference type="ARBA" id="ARBA00023065"/>
    </source>
</evidence>
<feature type="transmembrane region" description="Helical" evidence="13">
    <location>
        <begin position="73"/>
        <end position="89"/>
    </location>
</feature>
<reference evidence="14 15" key="1">
    <citation type="journal article" date="1979" name="Int. J. Syst. Evol. Microbiol.">
        <title>Bacillus globisporus subsp. marinus subsp. nov.</title>
        <authorList>
            <person name="Liu H."/>
        </authorList>
    </citation>
    <scope>NUCLEOTIDE SEQUENCE [LARGE SCALE GENOMIC DNA]</scope>
    <source>
        <strain evidence="14 15">DSM 1297</strain>
    </source>
</reference>
<evidence type="ECO:0000256" key="5">
    <source>
        <dbReference type="ARBA" id="ARBA00022692"/>
    </source>
</evidence>
<dbReference type="RefSeq" id="WP_367780968.1">
    <property type="nucleotide sequence ID" value="NZ_JBFMIA010000136.1"/>
</dbReference>
<keyword evidence="9" id="KW-0406">Ion transport</keyword>
<keyword evidence="4" id="KW-0633">Potassium transport</keyword>
<keyword evidence="10 13" id="KW-0472">Membrane</keyword>
<proteinExistence type="inferred from homology"/>
<keyword evidence="5 13" id="KW-0812">Transmembrane</keyword>
<keyword evidence="15" id="KW-1185">Reference proteome</keyword>
<evidence type="ECO:0000256" key="12">
    <source>
        <dbReference type="ARBA" id="ARBA00034430"/>
    </source>
</evidence>
<dbReference type="Proteomes" id="UP001556040">
    <property type="component" value="Unassembled WGS sequence"/>
</dbReference>
<evidence type="ECO:0000256" key="8">
    <source>
        <dbReference type="ARBA" id="ARBA00022989"/>
    </source>
</evidence>
<comment type="caution">
    <text evidence="14">The sequence shown here is derived from an EMBL/GenBank/DDBJ whole genome shotgun (WGS) entry which is preliminary data.</text>
</comment>
<evidence type="ECO:0000256" key="6">
    <source>
        <dbReference type="ARBA" id="ARBA00022826"/>
    </source>
</evidence>
<name>A0ABV3Q7Y7_9BACL</name>
<sequence length="90" mass="10375">MILFSDAVFAIAITLLIIEIKFPELPEDHPGQVDLLKLFGPTLKGFLAFAVSFFFIGVSWARHLKMFRYLRAYDGRVIFLNLFSLFFIVT</sequence>
<evidence type="ECO:0000256" key="13">
    <source>
        <dbReference type="SAM" id="Phobius"/>
    </source>
</evidence>
<feature type="non-terminal residue" evidence="14">
    <location>
        <position position="90"/>
    </location>
</feature>
<dbReference type="InterPro" id="IPR010617">
    <property type="entry name" value="TMEM175-like"/>
</dbReference>
<comment type="catalytic activity">
    <reaction evidence="12">
        <text>K(+)(in) = K(+)(out)</text>
        <dbReference type="Rhea" id="RHEA:29463"/>
        <dbReference type="ChEBI" id="CHEBI:29103"/>
    </reaction>
</comment>
<accession>A0ABV3Q7Y7</accession>
<comment type="subcellular location">
    <subcellularLocation>
        <location evidence="1">Membrane</location>
        <topology evidence="1">Multi-pass membrane protein</topology>
    </subcellularLocation>
</comment>
<evidence type="ECO:0000256" key="7">
    <source>
        <dbReference type="ARBA" id="ARBA00022958"/>
    </source>
</evidence>
<evidence type="ECO:0000256" key="2">
    <source>
        <dbReference type="ARBA" id="ARBA00006920"/>
    </source>
</evidence>
<gene>
    <name evidence="14" type="ORF">AB1471_17280</name>
</gene>
<keyword evidence="7" id="KW-0630">Potassium</keyword>
<dbReference type="EMBL" id="JBFMIA010000136">
    <property type="protein sequence ID" value="MEW9503490.1"/>
    <property type="molecule type" value="Genomic_DNA"/>
</dbReference>
<dbReference type="PANTHER" id="PTHR31462:SF5">
    <property type="entry name" value="ENDOSOMAL_LYSOSOMAL PROTON CHANNEL TMEM175"/>
    <property type="match status" value="1"/>
</dbReference>
<feature type="transmembrane region" description="Helical" evidence="13">
    <location>
        <begin position="43"/>
        <end position="61"/>
    </location>
</feature>
<organism evidence="14 15">
    <name type="scientific">Jeotgalibacillus marinus</name>
    <dbReference type="NCBI Taxonomy" id="86667"/>
    <lineage>
        <taxon>Bacteria</taxon>
        <taxon>Bacillati</taxon>
        <taxon>Bacillota</taxon>
        <taxon>Bacilli</taxon>
        <taxon>Bacillales</taxon>
        <taxon>Caryophanaceae</taxon>
        <taxon>Jeotgalibacillus</taxon>
    </lineage>
</organism>
<protein>
    <submittedName>
        <fullName evidence="14">TMEM175 family protein</fullName>
    </submittedName>
</protein>
<evidence type="ECO:0000256" key="11">
    <source>
        <dbReference type="ARBA" id="ARBA00023303"/>
    </source>
</evidence>
<evidence type="ECO:0000256" key="1">
    <source>
        <dbReference type="ARBA" id="ARBA00004141"/>
    </source>
</evidence>
<evidence type="ECO:0000313" key="14">
    <source>
        <dbReference type="EMBL" id="MEW9503490.1"/>
    </source>
</evidence>
<evidence type="ECO:0000256" key="4">
    <source>
        <dbReference type="ARBA" id="ARBA00022538"/>
    </source>
</evidence>
<dbReference type="Pfam" id="PF06736">
    <property type="entry name" value="TMEM175"/>
    <property type="match status" value="1"/>
</dbReference>
<comment type="similarity">
    <text evidence="2">Belongs to the TMEM175 family.</text>
</comment>
<keyword evidence="11" id="KW-0407">Ion channel</keyword>
<keyword evidence="8 13" id="KW-1133">Transmembrane helix</keyword>
<dbReference type="PANTHER" id="PTHR31462">
    <property type="entry name" value="ENDOSOMAL/LYSOSOMAL POTASSIUM CHANNEL TMEM175"/>
    <property type="match status" value="1"/>
</dbReference>
<evidence type="ECO:0000256" key="3">
    <source>
        <dbReference type="ARBA" id="ARBA00022448"/>
    </source>
</evidence>